<dbReference type="AlphaFoldDB" id="A0A1J5PTB7"/>
<evidence type="ECO:0000256" key="1">
    <source>
        <dbReference type="SAM" id="MobiDB-lite"/>
    </source>
</evidence>
<comment type="caution">
    <text evidence="2">The sequence shown here is derived from an EMBL/GenBank/DDBJ whole genome shotgun (WGS) entry which is preliminary data.</text>
</comment>
<proteinExistence type="predicted"/>
<protein>
    <submittedName>
        <fullName evidence="2">Uncharacterized protein</fullName>
    </submittedName>
</protein>
<accession>A0A1J5PTB7</accession>
<evidence type="ECO:0000313" key="2">
    <source>
        <dbReference type="EMBL" id="OIQ74072.1"/>
    </source>
</evidence>
<dbReference type="EMBL" id="MLJW01002633">
    <property type="protein sequence ID" value="OIQ74072.1"/>
    <property type="molecule type" value="Genomic_DNA"/>
</dbReference>
<organism evidence="2">
    <name type="scientific">mine drainage metagenome</name>
    <dbReference type="NCBI Taxonomy" id="410659"/>
    <lineage>
        <taxon>unclassified sequences</taxon>
        <taxon>metagenomes</taxon>
        <taxon>ecological metagenomes</taxon>
    </lineage>
</organism>
<feature type="region of interest" description="Disordered" evidence="1">
    <location>
        <begin position="155"/>
        <end position="185"/>
    </location>
</feature>
<sequence length="209" mass="21669">MCSTTTGLLSSGHQAASAWASSAARHATRAAAALSSGCRQSASRSACIKLSSPAAGKAQESSALASSADADGIRQKPLSKATAMRSGRGIHCWRDAHSVRFCGAAGIAARKYRCTSMLAACVDTRPGVTLPFARARRTFRSAHCCFAPGVGPCPRTPRHRRPQAPARSGAAATTSSARRCSATSSTAPWRLPRNCRASRPSGVRGRVCA</sequence>
<reference evidence="2" key="1">
    <citation type="submission" date="2016-10" db="EMBL/GenBank/DDBJ databases">
        <title>Sequence of Gallionella enrichment culture.</title>
        <authorList>
            <person name="Poehlein A."/>
            <person name="Muehling M."/>
            <person name="Daniel R."/>
        </authorList>
    </citation>
    <scope>NUCLEOTIDE SEQUENCE</scope>
</reference>
<feature type="compositionally biased region" description="Low complexity" evidence="1">
    <location>
        <begin position="163"/>
        <end position="185"/>
    </location>
</feature>
<name>A0A1J5PTB7_9ZZZZ</name>
<gene>
    <name evidence="2" type="ORF">GALL_442850</name>
</gene>